<dbReference type="PANTHER" id="PTHR43649:SF31">
    <property type="entry name" value="SN-GLYCEROL-3-PHOSPHATE-BINDING PERIPLASMIC PROTEIN UGPB"/>
    <property type="match status" value="1"/>
</dbReference>
<dbReference type="SUPFAM" id="SSF53850">
    <property type="entry name" value="Periplasmic binding protein-like II"/>
    <property type="match status" value="1"/>
</dbReference>
<reference evidence="5 6" key="1">
    <citation type="submission" date="2021-03" db="EMBL/GenBank/DDBJ databases">
        <title>Genomic Encyclopedia of Type Strains, Phase IV (KMG-IV): sequencing the most valuable type-strain genomes for metagenomic binning, comparative biology and taxonomic classification.</title>
        <authorList>
            <person name="Goeker M."/>
        </authorList>
    </citation>
    <scope>NUCLEOTIDE SEQUENCE [LARGE SCALE GENOMIC DNA]</scope>
    <source>
        <strain evidence="5 6">DSM 101953</strain>
    </source>
</reference>
<dbReference type="PANTHER" id="PTHR43649">
    <property type="entry name" value="ARABINOSE-BINDING PROTEIN-RELATED"/>
    <property type="match status" value="1"/>
</dbReference>
<keyword evidence="5" id="KW-0762">Sugar transport</keyword>
<evidence type="ECO:0000313" key="6">
    <source>
        <dbReference type="Proteomes" id="UP000773462"/>
    </source>
</evidence>
<comment type="subcellular location">
    <subcellularLocation>
        <location evidence="1">Cell envelope</location>
    </subcellularLocation>
</comment>
<keyword evidence="3" id="KW-0813">Transport</keyword>
<evidence type="ECO:0000256" key="1">
    <source>
        <dbReference type="ARBA" id="ARBA00004196"/>
    </source>
</evidence>
<sequence>MKRLLFYLIAILGCGLAIYTFVYDRPLLPDLTQGEKALPEAQTTRVRVALSDWTENLEVKNAISHYNKTNPDQIEIVVMNLATDAYDDTLNMLMTSGQGPDVFSVDNAWLATYVNKGYLANLSADLDAGWLLRFPVWARKYASGPLFKGGIYFMPSSIDTVRLIYNKQLFRTAGLDPEQPPLTFAALEQAALQISRAGALVNKYGFALPAGDSRASLQAGLELSNTYSGYYLYDYRSGRYDLSVYAPWLQMVREMKQQGSLYPGETLLKLSSALRQFADGNIGMMYVTSKDYVKLQEYMPKDDWGVALPPAAELSRRGAGALMMVPQAPLVVNSAAQSREAAVKVWRFLQSKEFLGMLYQQALALPVTDGIMDKPGASRGLRHFREFYPTAAESIYPLSPQIMDQYDPNTVSMEPRYSGDGPRMQLYLRIIAGDIPLDQGLGSESERLNQMLDIAATGYSFRREEYIYPQFDPRAPLVGESLQSRSDSGRE</sequence>
<name>A0ABS4NX82_9BACL</name>
<dbReference type="InterPro" id="IPR006059">
    <property type="entry name" value="SBP"/>
</dbReference>
<evidence type="ECO:0000256" key="3">
    <source>
        <dbReference type="ARBA" id="ARBA00022448"/>
    </source>
</evidence>
<dbReference type="InterPro" id="IPR050490">
    <property type="entry name" value="Bact_solute-bd_prot1"/>
</dbReference>
<dbReference type="Pfam" id="PF01547">
    <property type="entry name" value="SBP_bac_1"/>
    <property type="match status" value="1"/>
</dbReference>
<dbReference type="EMBL" id="JAGGLV010000014">
    <property type="protein sequence ID" value="MBP2113892.1"/>
    <property type="molecule type" value="Genomic_DNA"/>
</dbReference>
<gene>
    <name evidence="5" type="ORF">J2Z70_004053</name>
</gene>
<proteinExistence type="inferred from homology"/>
<dbReference type="Gene3D" id="3.40.190.10">
    <property type="entry name" value="Periplasmic binding protein-like II"/>
    <property type="match status" value="1"/>
</dbReference>
<evidence type="ECO:0000256" key="4">
    <source>
        <dbReference type="ARBA" id="ARBA00022729"/>
    </source>
</evidence>
<keyword evidence="6" id="KW-1185">Reference proteome</keyword>
<keyword evidence="4" id="KW-0732">Signal</keyword>
<comment type="caution">
    <text evidence="5">The sequence shown here is derived from an EMBL/GenBank/DDBJ whole genome shotgun (WGS) entry which is preliminary data.</text>
</comment>
<dbReference type="Proteomes" id="UP000773462">
    <property type="component" value="Unassembled WGS sequence"/>
</dbReference>
<organism evidence="5 6">
    <name type="scientific">Paenibacillus silagei</name>
    <dbReference type="NCBI Taxonomy" id="1670801"/>
    <lineage>
        <taxon>Bacteria</taxon>
        <taxon>Bacillati</taxon>
        <taxon>Bacillota</taxon>
        <taxon>Bacilli</taxon>
        <taxon>Bacillales</taxon>
        <taxon>Paenibacillaceae</taxon>
        <taxon>Paenibacillus</taxon>
    </lineage>
</organism>
<protein>
    <submittedName>
        <fullName evidence="5">Multiple sugar transport system substrate-binding protein</fullName>
    </submittedName>
</protein>
<evidence type="ECO:0000256" key="2">
    <source>
        <dbReference type="ARBA" id="ARBA00008520"/>
    </source>
</evidence>
<comment type="similarity">
    <text evidence="2">Belongs to the bacterial solute-binding protein 1 family.</text>
</comment>
<evidence type="ECO:0000313" key="5">
    <source>
        <dbReference type="EMBL" id="MBP2113892.1"/>
    </source>
</evidence>
<accession>A0ABS4NX82</accession>
<dbReference type="RefSeq" id="WP_209876136.1">
    <property type="nucleotide sequence ID" value="NZ_JAGGLV010000014.1"/>
</dbReference>